<reference evidence="10 11" key="1">
    <citation type="submission" date="2024-03" db="EMBL/GenBank/DDBJ databases">
        <title>Genome-scale model development and genomic sequencing of the oleaginous clade Lipomyces.</title>
        <authorList>
            <consortium name="Lawrence Berkeley National Laboratory"/>
            <person name="Czajka J.J."/>
            <person name="Han Y."/>
            <person name="Kim J."/>
            <person name="Mondo S.J."/>
            <person name="Hofstad B.A."/>
            <person name="Robles A."/>
            <person name="Haridas S."/>
            <person name="Riley R."/>
            <person name="LaButti K."/>
            <person name="Pangilinan J."/>
            <person name="Andreopoulos W."/>
            <person name="Lipzen A."/>
            <person name="Yan J."/>
            <person name="Wang M."/>
            <person name="Ng V."/>
            <person name="Grigoriev I.V."/>
            <person name="Spatafora J.W."/>
            <person name="Magnuson J.K."/>
            <person name="Baker S.E."/>
            <person name="Pomraning K.R."/>
        </authorList>
    </citation>
    <scope>NUCLEOTIDE SEQUENCE [LARGE SCALE GENOMIC DNA]</scope>
    <source>
        <strain evidence="10 11">Phaff 52-87</strain>
    </source>
</reference>
<evidence type="ECO:0000256" key="7">
    <source>
        <dbReference type="ARBA" id="ARBA00022679"/>
    </source>
</evidence>
<dbReference type="HAMAP" id="MF_01208">
    <property type="entry name" value="PyrE"/>
    <property type="match status" value="1"/>
</dbReference>
<gene>
    <name evidence="10" type="ORF">BZA70DRAFT_87719</name>
</gene>
<evidence type="ECO:0000256" key="1">
    <source>
        <dbReference type="ARBA" id="ARBA00003769"/>
    </source>
</evidence>
<keyword evidence="11" id="KW-1185">Reference proteome</keyword>
<dbReference type="SUPFAM" id="SSF53271">
    <property type="entry name" value="PRTase-like"/>
    <property type="match status" value="1"/>
</dbReference>
<dbReference type="InterPro" id="IPR023031">
    <property type="entry name" value="OPRT"/>
</dbReference>
<accession>A0ABR1EZE2</accession>
<keyword evidence="6 10" id="KW-0328">Glycosyltransferase</keyword>
<comment type="similarity">
    <text evidence="3">Belongs to the purine/pyrimidine phosphoribosyltransferase family. PyrE subfamily.</text>
</comment>
<dbReference type="PANTHER" id="PTHR46683:SF1">
    <property type="entry name" value="OROTATE PHOSPHORIBOSYLTRANSFERASE 1-RELATED"/>
    <property type="match status" value="1"/>
</dbReference>
<dbReference type="CDD" id="cd06223">
    <property type="entry name" value="PRTases_typeI"/>
    <property type="match status" value="1"/>
</dbReference>
<dbReference type="GeneID" id="90041012"/>
<comment type="pathway">
    <text evidence="2">Pyrimidine metabolism; UMP biosynthesis via de novo pathway; UMP from orotate: step 1/2.</text>
</comment>
<evidence type="ECO:0000259" key="9">
    <source>
        <dbReference type="Pfam" id="PF00156"/>
    </source>
</evidence>
<dbReference type="RefSeq" id="XP_064765983.1">
    <property type="nucleotide sequence ID" value="XM_064915500.1"/>
</dbReference>
<dbReference type="Gene3D" id="3.40.50.2020">
    <property type="match status" value="1"/>
</dbReference>
<dbReference type="Proteomes" id="UP001498771">
    <property type="component" value="Unassembled WGS sequence"/>
</dbReference>
<dbReference type="GO" id="GO:0016757">
    <property type="term" value="F:glycosyltransferase activity"/>
    <property type="evidence" value="ECO:0007669"/>
    <property type="project" value="UniProtKB-KW"/>
</dbReference>
<comment type="function">
    <text evidence="1">Catalyzes the transfer of a ribosyl phosphate group from 5-phosphoribose 1-diphosphate to orotate, leading to the formation of orotidine monophosphate (OMP).</text>
</comment>
<dbReference type="EMBL" id="JBBJBU010000014">
    <property type="protein sequence ID" value="KAK7202950.1"/>
    <property type="molecule type" value="Genomic_DNA"/>
</dbReference>
<dbReference type="InterPro" id="IPR004467">
    <property type="entry name" value="Or_phspho_trans_dom"/>
</dbReference>
<evidence type="ECO:0000256" key="3">
    <source>
        <dbReference type="ARBA" id="ARBA00006340"/>
    </source>
</evidence>
<evidence type="ECO:0000256" key="5">
    <source>
        <dbReference type="ARBA" id="ARBA00011971"/>
    </source>
</evidence>
<evidence type="ECO:0000256" key="8">
    <source>
        <dbReference type="ARBA" id="ARBA00022975"/>
    </source>
</evidence>
<keyword evidence="7" id="KW-0808">Transferase</keyword>
<dbReference type="InterPro" id="IPR029057">
    <property type="entry name" value="PRTase-like"/>
</dbReference>
<dbReference type="EC" id="2.4.2.10" evidence="5"/>
<dbReference type="Pfam" id="PF00156">
    <property type="entry name" value="Pribosyltran"/>
    <property type="match status" value="1"/>
</dbReference>
<name>A0ABR1EZE2_9ASCO</name>
<organism evidence="10 11">
    <name type="scientific">Myxozyma melibiosi</name>
    <dbReference type="NCBI Taxonomy" id="54550"/>
    <lineage>
        <taxon>Eukaryota</taxon>
        <taxon>Fungi</taxon>
        <taxon>Dikarya</taxon>
        <taxon>Ascomycota</taxon>
        <taxon>Saccharomycotina</taxon>
        <taxon>Lipomycetes</taxon>
        <taxon>Lipomycetales</taxon>
        <taxon>Lipomycetaceae</taxon>
        <taxon>Myxozyma</taxon>
    </lineage>
</organism>
<comment type="caution">
    <text evidence="10">The sequence shown here is derived from an EMBL/GenBank/DDBJ whole genome shotgun (WGS) entry which is preliminary data.</text>
</comment>
<sequence>MKDHQARLIELSYANNILTFGDYTLKSGRKSPYFFNSGLFKSGSTLAAVAYSFAQTIIDSPELEFDIILGPAYKGISLAAITLVKLAELKPEKYGDMEYAYNRKEKKDHGEGGNTVGGSLKGKRVLILDDVITAGTAIRESLSIIEVEQGILAGVVIILDRQERMVDFEHSMIDQVKKDFGVPIISLFTLNDIVQYFTGKLPDEDIKKIQDYIALYKAKPIAQ</sequence>
<evidence type="ECO:0000313" key="11">
    <source>
        <dbReference type="Proteomes" id="UP001498771"/>
    </source>
</evidence>
<evidence type="ECO:0000313" key="10">
    <source>
        <dbReference type="EMBL" id="KAK7202950.1"/>
    </source>
</evidence>
<proteinExistence type="inferred from homology"/>
<feature type="domain" description="Phosphoribosyltransferase" evidence="9">
    <location>
        <begin position="51"/>
        <end position="164"/>
    </location>
</feature>
<dbReference type="PANTHER" id="PTHR46683">
    <property type="entry name" value="OROTATE PHOSPHORIBOSYLTRANSFERASE 1-RELATED"/>
    <property type="match status" value="1"/>
</dbReference>
<dbReference type="InterPro" id="IPR000836">
    <property type="entry name" value="PRTase_dom"/>
</dbReference>
<evidence type="ECO:0000256" key="6">
    <source>
        <dbReference type="ARBA" id="ARBA00022676"/>
    </source>
</evidence>
<evidence type="ECO:0000256" key="2">
    <source>
        <dbReference type="ARBA" id="ARBA00004889"/>
    </source>
</evidence>
<protein>
    <recommendedName>
        <fullName evidence="5">orotate phosphoribosyltransferase</fullName>
        <ecNumber evidence="5">2.4.2.10</ecNumber>
    </recommendedName>
</protein>
<keyword evidence="8" id="KW-0665">Pyrimidine biosynthesis</keyword>
<comment type="subunit">
    <text evidence="4">Homodimer.</text>
</comment>
<evidence type="ECO:0000256" key="4">
    <source>
        <dbReference type="ARBA" id="ARBA00011738"/>
    </source>
</evidence>
<dbReference type="NCBIfam" id="TIGR00336">
    <property type="entry name" value="pyrE"/>
    <property type="match status" value="1"/>
</dbReference>